<dbReference type="Proteomes" id="UP000240206">
    <property type="component" value="Unassembled WGS sequence"/>
</dbReference>
<accession>A0A2P7EAZ1</accession>
<evidence type="ECO:0000313" key="1">
    <source>
        <dbReference type="EMBL" id="PSI00380.1"/>
    </source>
</evidence>
<keyword evidence="1" id="KW-0808">Transferase</keyword>
<keyword evidence="2" id="KW-1185">Reference proteome</keyword>
<comment type="caution">
    <text evidence="1">The sequence shown here is derived from an EMBL/GenBank/DDBJ whole genome shotgun (WGS) entry which is preliminary data.</text>
</comment>
<name>A0A2P7EAZ1_9SYNE</name>
<dbReference type="AlphaFoldDB" id="A0A2P7EAZ1"/>
<evidence type="ECO:0000313" key="2">
    <source>
        <dbReference type="Proteomes" id="UP000240206"/>
    </source>
</evidence>
<proteinExistence type="predicted"/>
<organism evidence="1 2">
    <name type="scientific">Synechococcus lacustris str. Tous</name>
    <dbReference type="NCBI Taxonomy" id="1910958"/>
    <lineage>
        <taxon>Bacteria</taxon>
        <taxon>Bacillati</taxon>
        <taxon>Cyanobacteriota</taxon>
        <taxon>Cyanophyceae</taxon>
        <taxon>Synechococcales</taxon>
        <taxon>Synechococcaceae</taxon>
        <taxon>Synechococcus</taxon>
    </lineage>
</organism>
<feature type="non-terminal residue" evidence="1">
    <location>
        <position position="139"/>
    </location>
</feature>
<gene>
    <name evidence="1" type="ORF">C7K08_13465</name>
</gene>
<protein>
    <submittedName>
        <fullName evidence="1">Glycosyl transferase</fullName>
    </submittedName>
</protein>
<sequence>MNNPVPQLTVNLWGHLSGGFGLGEGARCTARALTAAGVRVQWRDLPLATHVNDQPLAQAEPFQAAAIDLIHTNPNVLRQTDGIMQKIDLQSPLRIGFWAWELESFPIGWEAGFSGLDQLWCPSSFCASSLGLRSSIPVT</sequence>
<dbReference type="GO" id="GO:0016740">
    <property type="term" value="F:transferase activity"/>
    <property type="evidence" value="ECO:0007669"/>
    <property type="project" value="UniProtKB-KW"/>
</dbReference>
<reference evidence="2" key="1">
    <citation type="submission" date="2018-03" db="EMBL/GenBank/DDBJ databases">
        <title>Ecological and genomic features of two cosmopolitan and abundant freshwater picocyanobacteria.</title>
        <authorList>
            <person name="Cabello-Yeves P.J."/>
            <person name="Picazo A."/>
            <person name="Camacho A."/>
            <person name="Callieri C."/>
            <person name="Rosselli R."/>
            <person name="Roda-Garcia J."/>
            <person name="Coutinho F.H."/>
            <person name="Rodriguez-Valera F."/>
        </authorList>
    </citation>
    <scope>NUCLEOTIDE SEQUENCE [LARGE SCALE GENOMIC DNA]</scope>
    <source>
        <strain evidence="2">Tous</strain>
    </source>
</reference>
<dbReference type="EMBL" id="PXVC01000142">
    <property type="protein sequence ID" value="PSI00380.1"/>
    <property type="molecule type" value="Genomic_DNA"/>
</dbReference>